<proteinExistence type="inferred from homology"/>
<feature type="transmembrane region" description="Helical" evidence="14">
    <location>
        <begin position="452"/>
        <end position="472"/>
    </location>
</feature>
<evidence type="ECO:0000256" key="3">
    <source>
        <dbReference type="ARBA" id="ARBA00022448"/>
    </source>
</evidence>
<keyword evidence="5 14" id="KW-0812">Transmembrane</keyword>
<evidence type="ECO:0000256" key="13">
    <source>
        <dbReference type="RuleBase" id="RU362091"/>
    </source>
</evidence>
<keyword evidence="8" id="KW-0915">Sodium</keyword>
<dbReference type="Gene3D" id="1.20.1730.10">
    <property type="entry name" value="Sodium/glucose cotransporter"/>
    <property type="match status" value="1"/>
</dbReference>
<dbReference type="PANTHER" id="PTHR48086:SF3">
    <property type="entry name" value="SODIUM_PROLINE SYMPORTER"/>
    <property type="match status" value="1"/>
</dbReference>
<evidence type="ECO:0000256" key="10">
    <source>
        <dbReference type="ARBA" id="ARBA00023136"/>
    </source>
</evidence>
<feature type="transmembrane region" description="Helical" evidence="14">
    <location>
        <begin position="426"/>
        <end position="446"/>
    </location>
</feature>
<evidence type="ECO:0000256" key="4">
    <source>
        <dbReference type="ARBA" id="ARBA00022475"/>
    </source>
</evidence>
<feature type="transmembrane region" description="Helical" evidence="14">
    <location>
        <begin position="395"/>
        <end position="419"/>
    </location>
</feature>
<comment type="catalytic activity">
    <reaction evidence="12">
        <text>L-proline(in) + Na(+)(in) = L-proline(out) + Na(+)(out)</text>
        <dbReference type="Rhea" id="RHEA:28967"/>
        <dbReference type="ChEBI" id="CHEBI:29101"/>
        <dbReference type="ChEBI" id="CHEBI:60039"/>
    </reaction>
</comment>
<dbReference type="CDD" id="cd10322">
    <property type="entry name" value="SLC5sbd"/>
    <property type="match status" value="1"/>
</dbReference>
<reference evidence="16" key="1">
    <citation type="journal article" date="2019" name="Int. J. Syst. Evol. Microbiol.">
        <title>The Global Catalogue of Microorganisms (GCM) 10K type strain sequencing project: providing services to taxonomists for standard genome sequencing and annotation.</title>
        <authorList>
            <consortium name="The Broad Institute Genomics Platform"/>
            <consortium name="The Broad Institute Genome Sequencing Center for Infectious Disease"/>
            <person name="Wu L."/>
            <person name="Ma J."/>
        </authorList>
    </citation>
    <scope>NUCLEOTIDE SEQUENCE [LARGE SCALE GENOMIC DNA]</scope>
    <source>
        <strain evidence="16">KCTC 3913</strain>
    </source>
</reference>
<keyword evidence="6" id="KW-0769">Symport</keyword>
<dbReference type="InterPro" id="IPR038377">
    <property type="entry name" value="Na/Glc_symporter_sf"/>
</dbReference>
<evidence type="ECO:0000256" key="14">
    <source>
        <dbReference type="SAM" id="Phobius"/>
    </source>
</evidence>
<keyword evidence="10 14" id="KW-0472">Membrane</keyword>
<keyword evidence="9" id="KW-0406">Ion transport</keyword>
<dbReference type="InterPro" id="IPR050277">
    <property type="entry name" value="Sodium:Solute_Symporter"/>
</dbReference>
<dbReference type="InterPro" id="IPR001734">
    <property type="entry name" value="Na/solute_symporter"/>
</dbReference>
<evidence type="ECO:0000313" key="16">
    <source>
        <dbReference type="Proteomes" id="UP001597506"/>
    </source>
</evidence>
<evidence type="ECO:0000256" key="6">
    <source>
        <dbReference type="ARBA" id="ARBA00022847"/>
    </source>
</evidence>
<feature type="transmembrane region" description="Helical" evidence="14">
    <location>
        <begin position="122"/>
        <end position="140"/>
    </location>
</feature>
<keyword evidence="16" id="KW-1185">Reference proteome</keyword>
<evidence type="ECO:0000256" key="8">
    <source>
        <dbReference type="ARBA" id="ARBA00023053"/>
    </source>
</evidence>
<dbReference type="PANTHER" id="PTHR48086">
    <property type="entry name" value="SODIUM/PROLINE SYMPORTER-RELATED"/>
    <property type="match status" value="1"/>
</dbReference>
<accession>A0ABW5RWC8</accession>
<comment type="caution">
    <text evidence="15">The sequence shown here is derived from an EMBL/GenBank/DDBJ whole genome shotgun (WGS) entry which is preliminary data.</text>
</comment>
<evidence type="ECO:0000256" key="1">
    <source>
        <dbReference type="ARBA" id="ARBA00004651"/>
    </source>
</evidence>
<comment type="subcellular location">
    <subcellularLocation>
        <location evidence="1">Cell membrane</location>
        <topology evidence="1">Multi-pass membrane protein</topology>
    </subcellularLocation>
</comment>
<dbReference type="PROSITE" id="PS50283">
    <property type="entry name" value="NA_SOLUT_SYMP_3"/>
    <property type="match status" value="1"/>
</dbReference>
<evidence type="ECO:0000256" key="2">
    <source>
        <dbReference type="ARBA" id="ARBA00006434"/>
    </source>
</evidence>
<keyword evidence="4" id="KW-1003">Cell membrane</keyword>
<feature type="transmembrane region" description="Helical" evidence="14">
    <location>
        <begin position="371"/>
        <end position="389"/>
    </location>
</feature>
<name>A0ABW5RWC8_9BACI</name>
<evidence type="ECO:0000256" key="11">
    <source>
        <dbReference type="ARBA" id="ARBA00023201"/>
    </source>
</evidence>
<feature type="transmembrane region" description="Helical" evidence="14">
    <location>
        <begin position="311"/>
        <end position="337"/>
    </location>
</feature>
<feature type="transmembrane region" description="Helical" evidence="14">
    <location>
        <begin position="237"/>
        <end position="256"/>
    </location>
</feature>
<organism evidence="15 16">
    <name type="scientific">Bacillus seohaeanensis</name>
    <dbReference type="NCBI Taxonomy" id="284580"/>
    <lineage>
        <taxon>Bacteria</taxon>
        <taxon>Bacillati</taxon>
        <taxon>Bacillota</taxon>
        <taxon>Bacilli</taxon>
        <taxon>Bacillales</taxon>
        <taxon>Bacillaceae</taxon>
        <taxon>Bacillus</taxon>
    </lineage>
</organism>
<feature type="transmembrane region" description="Helical" evidence="14">
    <location>
        <begin position="47"/>
        <end position="71"/>
    </location>
</feature>
<keyword evidence="7 14" id="KW-1133">Transmembrane helix</keyword>
<evidence type="ECO:0000256" key="9">
    <source>
        <dbReference type="ARBA" id="ARBA00023065"/>
    </source>
</evidence>
<dbReference type="Pfam" id="PF00474">
    <property type="entry name" value="SSF"/>
    <property type="match status" value="1"/>
</dbReference>
<feature type="transmembrane region" description="Helical" evidence="14">
    <location>
        <begin position="276"/>
        <end position="299"/>
    </location>
</feature>
<keyword evidence="3" id="KW-0813">Transport</keyword>
<gene>
    <name evidence="15" type="ORF">ACFSUL_16130</name>
</gene>
<feature type="transmembrane region" description="Helical" evidence="14">
    <location>
        <begin position="192"/>
        <end position="210"/>
    </location>
</feature>
<protein>
    <submittedName>
        <fullName evidence="15">Sodium:solute symporter</fullName>
    </submittedName>
</protein>
<evidence type="ECO:0000256" key="12">
    <source>
        <dbReference type="ARBA" id="ARBA00033708"/>
    </source>
</evidence>
<evidence type="ECO:0000256" key="7">
    <source>
        <dbReference type="ARBA" id="ARBA00022989"/>
    </source>
</evidence>
<keyword evidence="11" id="KW-0739">Sodium transport</keyword>
<evidence type="ECO:0000313" key="15">
    <source>
        <dbReference type="EMBL" id="MFD2682269.1"/>
    </source>
</evidence>
<dbReference type="RefSeq" id="WP_377936968.1">
    <property type="nucleotide sequence ID" value="NZ_JBHUMF010000031.1"/>
</dbReference>
<dbReference type="EMBL" id="JBHUMF010000031">
    <property type="protein sequence ID" value="MFD2682269.1"/>
    <property type="molecule type" value="Genomic_DNA"/>
</dbReference>
<sequence length="487" mass="52235">MPNWQIALIMMIGYLVVALIIGVLAGRGRDGGSLEEFAVAGGKLGLFVMWFLMGGAVFSAFSFLGAPGWAYSKGAPALYIITYTAFAILPWYIIGPKIGKIGKKYQLYTVSAFLKGRFNSPILAILVGLIALFASIQYLATQMTGMAHIFNIMTEGRIPFWLGALASYGIVVIYVATGGLRAAAWSDVFQGMLMIIISWVVGLAIVNQLHGGTTEMFTNIIKDQPEFLQIGKDGSTMGTTAYSTTILVSVIGFLMWPHLFSKSYASNTKTMKKTVLAYPIFALFLVPLLLVGFAAKGMIDSGQLENADQILPYLITTVMNLPGWVYGLVGAGALAAAMSTADAITHSASLEVTDGVIKNIWKDLSDKKTLLLMRIGVFVIGALAYYITVFGGQGLIALLLGAYGSIVQFAPGVYSALFWKRATAKGVIAGLIVGTIVNYYFQLVASSTPFDIHAGILGLIANIIVMVPVCYFTKPQEDGANKYVDVA</sequence>
<feature type="transmembrane region" description="Helical" evidence="14">
    <location>
        <begin position="77"/>
        <end position="94"/>
    </location>
</feature>
<comment type="similarity">
    <text evidence="2 13">Belongs to the sodium:solute symporter (SSF) (TC 2.A.21) family.</text>
</comment>
<feature type="transmembrane region" description="Helical" evidence="14">
    <location>
        <begin position="160"/>
        <end position="180"/>
    </location>
</feature>
<feature type="transmembrane region" description="Helical" evidence="14">
    <location>
        <begin position="6"/>
        <end position="26"/>
    </location>
</feature>
<evidence type="ECO:0000256" key="5">
    <source>
        <dbReference type="ARBA" id="ARBA00022692"/>
    </source>
</evidence>
<dbReference type="Proteomes" id="UP001597506">
    <property type="component" value="Unassembled WGS sequence"/>
</dbReference>